<comment type="pathway">
    <text evidence="1 8">Metabolic intermediate biosynthesis; chorismate biosynthesis; chorismate from D-erythrose 4-phosphate and phosphoenolpyruvate: step 4/7.</text>
</comment>
<evidence type="ECO:0000256" key="7">
    <source>
        <dbReference type="ARBA" id="ARBA00049442"/>
    </source>
</evidence>
<evidence type="ECO:0000313" key="13">
    <source>
        <dbReference type="Proteomes" id="UP000075418"/>
    </source>
</evidence>
<evidence type="ECO:0000259" key="9">
    <source>
        <dbReference type="Pfam" id="PF01488"/>
    </source>
</evidence>
<dbReference type="PANTHER" id="PTHR21089">
    <property type="entry name" value="SHIKIMATE DEHYDROGENASE"/>
    <property type="match status" value="1"/>
</dbReference>
<dbReference type="RefSeq" id="WP_061854541.1">
    <property type="nucleotide sequence ID" value="NZ_JAIEWX010000001.1"/>
</dbReference>
<dbReference type="InterPro" id="IPR011342">
    <property type="entry name" value="Shikimate_DH"/>
</dbReference>
<dbReference type="AlphaFoldDB" id="A0A151A5F4"/>
<dbReference type="InterPro" id="IPR006151">
    <property type="entry name" value="Shikm_DH/Glu-tRNA_Rdtase"/>
</dbReference>
<dbReference type="GO" id="GO:0004764">
    <property type="term" value="F:shikimate 3-dehydrogenase (NADP+) activity"/>
    <property type="evidence" value="ECO:0007669"/>
    <property type="project" value="UniProtKB-UniRule"/>
</dbReference>
<feature type="binding site" evidence="8">
    <location>
        <begin position="124"/>
        <end position="128"/>
    </location>
    <ligand>
        <name>NADP(+)</name>
        <dbReference type="ChEBI" id="CHEBI:58349"/>
    </ligand>
</feature>
<gene>
    <name evidence="8" type="primary">aroE</name>
    <name evidence="12" type="ORF">A0131_06170</name>
</gene>
<dbReference type="GO" id="GO:0009423">
    <property type="term" value="P:chorismate biosynthetic process"/>
    <property type="evidence" value="ECO:0007669"/>
    <property type="project" value="UniProtKB-UniRule"/>
</dbReference>
<dbReference type="EMBL" id="LUGM01000002">
    <property type="protein sequence ID" value="KYH14360.1"/>
    <property type="molecule type" value="Genomic_DNA"/>
</dbReference>
<evidence type="ECO:0000256" key="8">
    <source>
        <dbReference type="HAMAP-Rule" id="MF_00222"/>
    </source>
</evidence>
<dbReference type="HAMAP" id="MF_00222">
    <property type="entry name" value="Shikimate_DH_AroE"/>
    <property type="match status" value="1"/>
</dbReference>
<comment type="function">
    <text evidence="8">Involved in the biosynthesis of the chorismate, which leads to the biosynthesis of aromatic amino acids. Catalyzes the reversible NADPH linked reduction of 3-dehydroshikimate (DHSA) to yield shikimate (SA).</text>
</comment>
<dbReference type="GO" id="GO:0050661">
    <property type="term" value="F:NADP binding"/>
    <property type="evidence" value="ECO:0007669"/>
    <property type="project" value="InterPro"/>
</dbReference>
<proteinExistence type="inferred from homology"/>
<dbReference type="InterPro" id="IPR013708">
    <property type="entry name" value="Shikimate_DH-bd_N"/>
</dbReference>
<dbReference type="UniPathway" id="UPA00053">
    <property type="reaction ID" value="UER00087"/>
</dbReference>
<dbReference type="Pfam" id="PF18317">
    <property type="entry name" value="SDH_C"/>
    <property type="match status" value="1"/>
</dbReference>
<feature type="binding site" evidence="8">
    <location>
        <position position="211"/>
    </location>
    <ligand>
        <name>shikimate</name>
        <dbReference type="ChEBI" id="CHEBI:36208"/>
    </ligand>
</feature>
<dbReference type="GO" id="GO:0009073">
    <property type="term" value="P:aromatic amino acid family biosynthetic process"/>
    <property type="evidence" value="ECO:0007669"/>
    <property type="project" value="UniProtKB-KW"/>
</dbReference>
<evidence type="ECO:0000259" key="10">
    <source>
        <dbReference type="Pfam" id="PF08501"/>
    </source>
</evidence>
<dbReference type="Proteomes" id="UP000075418">
    <property type="component" value="Unassembled WGS sequence"/>
</dbReference>
<dbReference type="Pfam" id="PF08501">
    <property type="entry name" value="Shikimate_dh_N"/>
    <property type="match status" value="1"/>
</dbReference>
<evidence type="ECO:0000256" key="4">
    <source>
        <dbReference type="ARBA" id="ARBA00022857"/>
    </source>
</evidence>
<feature type="domain" description="Quinate/shikimate 5-dehydrogenase/glutamyl-tRNA reductase" evidence="9">
    <location>
        <begin position="110"/>
        <end position="183"/>
    </location>
</feature>
<feature type="binding site" evidence="8">
    <location>
        <position position="239"/>
    </location>
    <ligand>
        <name>shikimate</name>
        <dbReference type="ChEBI" id="CHEBI:36208"/>
    </ligand>
</feature>
<comment type="catalytic activity">
    <reaction evidence="7 8">
        <text>shikimate + NADP(+) = 3-dehydroshikimate + NADPH + H(+)</text>
        <dbReference type="Rhea" id="RHEA:17737"/>
        <dbReference type="ChEBI" id="CHEBI:15378"/>
        <dbReference type="ChEBI" id="CHEBI:16630"/>
        <dbReference type="ChEBI" id="CHEBI:36208"/>
        <dbReference type="ChEBI" id="CHEBI:57783"/>
        <dbReference type="ChEBI" id="CHEBI:58349"/>
        <dbReference type="EC" id="1.1.1.25"/>
    </reaction>
</comment>
<dbReference type="GO" id="GO:0008652">
    <property type="term" value="P:amino acid biosynthetic process"/>
    <property type="evidence" value="ECO:0007669"/>
    <property type="project" value="UniProtKB-KW"/>
</dbReference>
<evidence type="ECO:0000256" key="3">
    <source>
        <dbReference type="ARBA" id="ARBA00022605"/>
    </source>
</evidence>
<feature type="binding site" evidence="8">
    <location>
        <begin position="13"/>
        <end position="15"/>
    </location>
    <ligand>
        <name>shikimate</name>
        <dbReference type="ChEBI" id="CHEBI:36208"/>
    </ligand>
</feature>
<dbReference type="FunFam" id="3.40.50.10860:FF:000016">
    <property type="entry name" value="Shikimate dehydrogenase (NADP(+))"/>
    <property type="match status" value="1"/>
</dbReference>
<feature type="active site" description="Proton acceptor" evidence="8">
    <location>
        <position position="64"/>
    </location>
</feature>
<dbReference type="EC" id="1.1.1.25" evidence="2 8"/>
<evidence type="ECO:0000259" key="11">
    <source>
        <dbReference type="Pfam" id="PF18317"/>
    </source>
</evidence>
<accession>A0A151A5F4</accession>
<feature type="binding site" evidence="8">
    <location>
        <position position="100"/>
    </location>
    <ligand>
        <name>shikimate</name>
        <dbReference type="ChEBI" id="CHEBI:36208"/>
    </ligand>
</feature>
<feature type="binding site" evidence="8">
    <location>
        <position position="76"/>
    </location>
    <ligand>
        <name>NADP(+)</name>
        <dbReference type="ChEBI" id="CHEBI:58349"/>
    </ligand>
</feature>
<dbReference type="PANTHER" id="PTHR21089:SF1">
    <property type="entry name" value="BIFUNCTIONAL 3-DEHYDROQUINATE DEHYDRATASE_SHIKIMATE DEHYDROGENASE, CHLOROPLASTIC"/>
    <property type="match status" value="1"/>
</dbReference>
<dbReference type="InterPro" id="IPR041121">
    <property type="entry name" value="SDH_C"/>
</dbReference>
<keyword evidence="3 8" id="KW-0028">Amino-acid biosynthesis</keyword>
<dbReference type="GO" id="GO:0005829">
    <property type="term" value="C:cytosol"/>
    <property type="evidence" value="ECO:0007669"/>
    <property type="project" value="TreeGrafter"/>
</dbReference>
<dbReference type="GO" id="GO:0019632">
    <property type="term" value="P:shikimate metabolic process"/>
    <property type="evidence" value="ECO:0007669"/>
    <property type="project" value="InterPro"/>
</dbReference>
<dbReference type="InterPro" id="IPR022893">
    <property type="entry name" value="Shikimate_DH_fam"/>
</dbReference>
<dbReference type="Gene3D" id="3.40.50.720">
    <property type="entry name" value="NAD(P)-binding Rossmann-like Domain"/>
    <property type="match status" value="1"/>
</dbReference>
<dbReference type="Gene3D" id="3.40.50.10860">
    <property type="entry name" value="Leucine Dehydrogenase, chain A, domain 1"/>
    <property type="match status" value="1"/>
</dbReference>
<dbReference type="Pfam" id="PF01488">
    <property type="entry name" value="Shikimate_DH"/>
    <property type="match status" value="1"/>
</dbReference>
<dbReference type="InterPro" id="IPR046346">
    <property type="entry name" value="Aminoacid_DH-like_N_sf"/>
</dbReference>
<evidence type="ECO:0000313" key="12">
    <source>
        <dbReference type="EMBL" id="KYH14360.1"/>
    </source>
</evidence>
<feature type="binding site" evidence="8">
    <location>
        <position position="60"/>
    </location>
    <ligand>
        <name>shikimate</name>
        <dbReference type="ChEBI" id="CHEBI:36208"/>
    </ligand>
</feature>
<dbReference type="NCBIfam" id="TIGR00507">
    <property type="entry name" value="aroE"/>
    <property type="match status" value="1"/>
</dbReference>
<keyword evidence="5 8" id="KW-0560">Oxidoreductase</keyword>
<feature type="binding site" evidence="8">
    <location>
        <position position="209"/>
    </location>
    <ligand>
        <name>NADP(+)</name>
        <dbReference type="ChEBI" id="CHEBI:58349"/>
    </ligand>
</feature>
<feature type="binding site" evidence="8">
    <location>
        <position position="85"/>
    </location>
    <ligand>
        <name>shikimate</name>
        <dbReference type="ChEBI" id="CHEBI:36208"/>
    </ligand>
</feature>
<protein>
    <recommendedName>
        <fullName evidence="2 8">Shikimate dehydrogenase (NADP(+))</fullName>
        <shortName evidence="8">SDH</shortName>
        <ecNumber evidence="2 8">1.1.1.25</ecNumber>
    </recommendedName>
</protein>
<feature type="binding site" evidence="8">
    <location>
        <position position="232"/>
    </location>
    <ligand>
        <name>NADP(+)</name>
        <dbReference type="ChEBI" id="CHEBI:58349"/>
    </ligand>
</feature>
<organism evidence="12 13">
    <name type="scientific">Staphylococcus kloosii</name>
    <dbReference type="NCBI Taxonomy" id="29384"/>
    <lineage>
        <taxon>Bacteria</taxon>
        <taxon>Bacillati</taxon>
        <taxon>Bacillota</taxon>
        <taxon>Bacilli</taxon>
        <taxon>Bacillales</taxon>
        <taxon>Staphylococcaceae</taxon>
        <taxon>Staphylococcus</taxon>
    </lineage>
</organism>
<evidence type="ECO:0000256" key="5">
    <source>
        <dbReference type="ARBA" id="ARBA00023002"/>
    </source>
</evidence>
<dbReference type="SUPFAM" id="SSF51735">
    <property type="entry name" value="NAD(P)-binding Rossmann-fold domains"/>
    <property type="match status" value="1"/>
</dbReference>
<feature type="binding site" evidence="8">
    <location>
        <begin position="148"/>
        <end position="153"/>
    </location>
    <ligand>
        <name>NADP(+)</name>
        <dbReference type="ChEBI" id="CHEBI:58349"/>
    </ligand>
</feature>
<feature type="domain" description="Shikimate dehydrogenase substrate binding N-terminal" evidence="10">
    <location>
        <begin position="5"/>
        <end position="87"/>
    </location>
</feature>
<keyword evidence="4 8" id="KW-0521">NADP</keyword>
<name>A0A151A5F4_9STAP</name>
<keyword evidence="6 8" id="KW-0057">Aromatic amino acid biosynthesis</keyword>
<evidence type="ECO:0000256" key="2">
    <source>
        <dbReference type="ARBA" id="ARBA00012962"/>
    </source>
</evidence>
<comment type="caution">
    <text evidence="12">The sequence shown here is derived from an EMBL/GenBank/DDBJ whole genome shotgun (WGS) entry which is preliminary data.</text>
</comment>
<evidence type="ECO:0000256" key="6">
    <source>
        <dbReference type="ARBA" id="ARBA00023141"/>
    </source>
</evidence>
<comment type="subunit">
    <text evidence="8">Homodimer.</text>
</comment>
<reference evidence="12 13" key="1">
    <citation type="submission" date="2016-02" db="EMBL/GenBank/DDBJ databases">
        <title>Draft genome sequence of hydrocarbon degrading Staphylococcus saprophyticus Strain CNV2, isolated from crude-oil contaminated soil from Noonmati Oil Refinery, Guwahati, Assam, India.</title>
        <authorList>
            <person name="Mukherjee A."/>
            <person name="Chettri B."/>
            <person name="Langpoklakpam J."/>
            <person name="Singh A.K."/>
            <person name="Chattopadhyay D.J."/>
        </authorList>
    </citation>
    <scope>NUCLEOTIDE SEQUENCE [LARGE SCALE GENOMIC DNA]</scope>
    <source>
        <strain evidence="12 13">CNV2</strain>
    </source>
</reference>
<feature type="domain" description="SDH C-terminal" evidence="11">
    <location>
        <begin position="232"/>
        <end position="262"/>
    </location>
</feature>
<sequence length="265" mass="29364">MKYAVIGSPIDHSLSPVMHNANFKALGLEYDYEALNIDPSNFDSIKEIIKKQNLSGFNVTIPHKENIIPYLDEIDEQSKTVGAVNTVKINDNKWIGYNTDGIGYVEGLKTVYPDLSNAYILIIGAGGASKGITNELMKHVNPKITVANRTLSRFDNWQMNINKIGLNDAEKALSEFDIIINTTPVGMNNNSDLVINLDNLAPHTLVSDIVYIPFKTPILKAAEAKGNPIQNGLDMFVNQGAESFKIWTDLTPNYDVMKDTVLNHL</sequence>
<evidence type="ECO:0000256" key="1">
    <source>
        <dbReference type="ARBA" id="ARBA00004871"/>
    </source>
</evidence>
<dbReference type="InterPro" id="IPR036291">
    <property type="entry name" value="NAD(P)-bd_dom_sf"/>
</dbReference>
<comment type="similarity">
    <text evidence="8">Belongs to the shikimate dehydrogenase family.</text>
</comment>
<dbReference type="SUPFAM" id="SSF53223">
    <property type="entry name" value="Aminoacid dehydrogenase-like, N-terminal domain"/>
    <property type="match status" value="1"/>
</dbReference>
<dbReference type="CDD" id="cd01065">
    <property type="entry name" value="NAD_bind_Shikimate_DH"/>
    <property type="match status" value="1"/>
</dbReference>